<comment type="caution">
    <text evidence="3">The sequence shown here is derived from an EMBL/GenBank/DDBJ whole genome shotgun (WGS) entry which is preliminary data.</text>
</comment>
<protein>
    <submittedName>
        <fullName evidence="3">Endopeptidase</fullName>
    </submittedName>
</protein>
<feature type="domain" description="Tail spike" evidence="2">
    <location>
        <begin position="89"/>
        <end position="352"/>
    </location>
</feature>
<dbReference type="Proteomes" id="UP000290273">
    <property type="component" value="Unassembled WGS sequence"/>
</dbReference>
<dbReference type="InterPro" id="IPR007119">
    <property type="entry name" value="Phage_tail_spike_N"/>
</dbReference>
<evidence type="ECO:0000256" key="1">
    <source>
        <dbReference type="SAM" id="Coils"/>
    </source>
</evidence>
<sequence>MINIYNSKETNFEHNGLAVLDSCISCTVEEELNGYYGLELEYPMFSTKAKYLIEDNIIKAPTPTGLQLFRIYRKVKNMSSVVCYARHIFYDLLDNFIEDCRPTELNGHSALNNILHATQYSHKFKANSNIATMATAYYIRKNPIEVLIGEQENSFISRWGGELLRDNFNISILNSIGKDNGVTIAYAKNIVGIEEDLDMSEVATRIMPTGLTEGDSVIILPEKYIDSLNINKYPTARIRHLHFGDIKVNSEENITLEDVYKLLRERVKELYQIQQIDIPKVNYVIDFIELSKTEEYKDYKVLETIHLGDIVTVKHKKLDIDIKRKVVKYTWDSILNKYLEIELGNLKDNLAKETKKINNNIKKNEEDILDTKQDLSDAKEDLKETKEKTRSEFIKTNDRITLNVEEIGKTNAKLEITANQIRTEVNDVEKNLSSSITQTADKIMTYVINENDNMSSRITQTAKEIKLEVQEGDEKLMSTIVQTAENIALQVSDTEKELNSKIEITADKIESKVQDNYRDLSSWISQEADKIEMVVDGRGDIRAAKIALAISEDYSAISMIADRIEIKPHSGIIEFPYGQDIDCRGGDIRIRNSSNNYLRISGDFDFYNRGSILASITPSGIYFKGRRVKLEGEA</sequence>
<evidence type="ECO:0000259" key="2">
    <source>
        <dbReference type="Pfam" id="PF06605"/>
    </source>
</evidence>
<evidence type="ECO:0000313" key="4">
    <source>
        <dbReference type="Proteomes" id="UP000290273"/>
    </source>
</evidence>
<dbReference type="EMBL" id="QMAU01000022">
    <property type="protein sequence ID" value="RXI57408.1"/>
    <property type="molecule type" value="Genomic_DNA"/>
</dbReference>
<dbReference type="Pfam" id="PF06605">
    <property type="entry name" value="Prophage_tail"/>
    <property type="match status" value="1"/>
</dbReference>
<proteinExistence type="predicted"/>
<dbReference type="RefSeq" id="WP_128993006.1">
    <property type="nucleotide sequence ID" value="NZ_QMAU01000022.1"/>
</dbReference>
<name>A0ABY0EUP9_CLOTA</name>
<organism evidence="3 4">
    <name type="scientific">Clostridium tetani</name>
    <dbReference type="NCBI Taxonomy" id="1513"/>
    <lineage>
        <taxon>Bacteria</taxon>
        <taxon>Bacillati</taxon>
        <taxon>Bacillota</taxon>
        <taxon>Clostridia</taxon>
        <taxon>Eubacteriales</taxon>
        <taxon>Clostridiaceae</taxon>
        <taxon>Clostridium</taxon>
    </lineage>
</organism>
<evidence type="ECO:0000313" key="3">
    <source>
        <dbReference type="EMBL" id="RXI57408.1"/>
    </source>
</evidence>
<dbReference type="NCBIfam" id="TIGR01665">
    <property type="entry name" value="put_anti_recept"/>
    <property type="match status" value="1"/>
</dbReference>
<dbReference type="Gene3D" id="1.20.120.20">
    <property type="entry name" value="Apolipoprotein"/>
    <property type="match status" value="1"/>
</dbReference>
<accession>A0ABY0EUP9</accession>
<feature type="coiled-coil region" evidence="1">
    <location>
        <begin position="336"/>
        <end position="431"/>
    </location>
</feature>
<dbReference type="InterPro" id="IPR010572">
    <property type="entry name" value="Tail_dom"/>
</dbReference>
<reference evidence="3 4" key="1">
    <citation type="submission" date="2018-06" db="EMBL/GenBank/DDBJ databases">
        <title>Genome conservation of Clostridium tetani.</title>
        <authorList>
            <person name="Bruggemann H."/>
            <person name="Popoff M.R."/>
        </authorList>
    </citation>
    <scope>NUCLEOTIDE SEQUENCE [LARGE SCALE GENOMIC DNA]</scope>
    <source>
        <strain evidence="3 4">63.05</strain>
    </source>
</reference>
<dbReference type="SUPFAM" id="SSF58113">
    <property type="entry name" value="Apolipoprotein A-I"/>
    <property type="match status" value="1"/>
</dbReference>
<keyword evidence="1" id="KW-0175">Coiled coil</keyword>
<gene>
    <name evidence="3" type="ORF">DP131_05250</name>
</gene>